<feature type="non-terminal residue" evidence="1">
    <location>
        <position position="351"/>
    </location>
</feature>
<dbReference type="OrthoDB" id="2155711at2759"/>
<comment type="caution">
    <text evidence="1">The sequence shown here is derived from an EMBL/GenBank/DDBJ whole genome shotgun (WGS) entry which is preliminary data.</text>
</comment>
<evidence type="ECO:0008006" key="3">
    <source>
        <dbReference type="Google" id="ProtNLM"/>
    </source>
</evidence>
<dbReference type="PANTHER" id="PTHR33064">
    <property type="entry name" value="POL PROTEIN"/>
    <property type="match status" value="1"/>
</dbReference>
<protein>
    <recommendedName>
        <fullName evidence="3">Reverse transcriptase/retrotransposon-derived protein RNase H-like domain-containing protein</fullName>
    </recommendedName>
</protein>
<name>A0A507CI15_9FUNG</name>
<reference evidence="1 2" key="1">
    <citation type="journal article" date="2019" name="Sci. Rep.">
        <title>Comparative genomics of chytrid fungi reveal insights into the obligate biotrophic and pathogenic lifestyle of Synchytrium endobioticum.</title>
        <authorList>
            <person name="van de Vossenberg B.T.L.H."/>
            <person name="Warris S."/>
            <person name="Nguyen H.D.T."/>
            <person name="van Gent-Pelzer M.P.E."/>
            <person name="Joly D.L."/>
            <person name="van de Geest H.C."/>
            <person name="Bonants P.J.M."/>
            <person name="Smith D.S."/>
            <person name="Levesque C.A."/>
            <person name="van der Lee T.A.J."/>
        </authorList>
    </citation>
    <scope>NUCLEOTIDE SEQUENCE [LARGE SCALE GENOMIC DNA]</scope>
    <source>
        <strain evidence="1 2">CBS 675.73</strain>
    </source>
</reference>
<accession>A0A507CI15</accession>
<dbReference type="EMBL" id="QEAP01001941">
    <property type="protein sequence ID" value="TPX39262.1"/>
    <property type="molecule type" value="Genomic_DNA"/>
</dbReference>
<dbReference type="Proteomes" id="UP000320333">
    <property type="component" value="Unassembled WGS sequence"/>
</dbReference>
<evidence type="ECO:0000313" key="1">
    <source>
        <dbReference type="EMBL" id="TPX39262.1"/>
    </source>
</evidence>
<proteinExistence type="predicted"/>
<dbReference type="InterPro" id="IPR043128">
    <property type="entry name" value="Rev_trsase/Diguanyl_cyclase"/>
</dbReference>
<dbReference type="AlphaFoldDB" id="A0A507CI15"/>
<keyword evidence="2" id="KW-1185">Reference proteome</keyword>
<organism evidence="1 2">
    <name type="scientific">Chytriomyces confervae</name>
    <dbReference type="NCBI Taxonomy" id="246404"/>
    <lineage>
        <taxon>Eukaryota</taxon>
        <taxon>Fungi</taxon>
        <taxon>Fungi incertae sedis</taxon>
        <taxon>Chytridiomycota</taxon>
        <taxon>Chytridiomycota incertae sedis</taxon>
        <taxon>Chytridiomycetes</taxon>
        <taxon>Chytridiales</taxon>
        <taxon>Chytriomycetaceae</taxon>
        <taxon>Chytriomyces</taxon>
    </lineage>
</organism>
<dbReference type="STRING" id="246404.A0A507CI15"/>
<dbReference type="PANTHER" id="PTHR33064:SF37">
    <property type="entry name" value="RIBONUCLEASE H"/>
    <property type="match status" value="1"/>
</dbReference>
<gene>
    <name evidence="1" type="ORF">CcCBS67573_g10680</name>
</gene>
<dbReference type="InterPro" id="IPR051320">
    <property type="entry name" value="Viral_Replic_Matur_Polypro"/>
</dbReference>
<sequence>MDELTSRAAGFYIYMADAISFFDQVPVDERDRDMTAIRTPLGLMQMTGKPASFEESEEHPGVREFVVEHMLAVERMLQKLLDSGLTIHGSKNEFFVPQVLTLGVVLSQKGRSVNPSKVDAILKWERCRNVSELRSFLGMATVWRMWIEHFSLVAEPLFRMYRVGQPFIWDSEQKSAFKEIKQALCSAPIRRNLDTSDLEARPPILSFDAFLVGEGACLGQVDENGNRVAQDRLVIGEEWTLTIICHHTSNPSIISHHTAIYNASALKGMVNNPAITDATMLQWILYISTFPVVWRLIKGKLHQVPDGLSRIFSKPPEEADAANDSGDVEDAIEAMLGLVAACQKEEIVESE</sequence>
<evidence type="ECO:0000313" key="2">
    <source>
        <dbReference type="Proteomes" id="UP000320333"/>
    </source>
</evidence>
<dbReference type="Gene3D" id="3.30.70.270">
    <property type="match status" value="1"/>
</dbReference>
<dbReference type="FunFam" id="3.30.70.270:FF:000020">
    <property type="entry name" value="Transposon Tf2-6 polyprotein-like Protein"/>
    <property type="match status" value="1"/>
</dbReference>
<dbReference type="SUPFAM" id="SSF56672">
    <property type="entry name" value="DNA/RNA polymerases"/>
    <property type="match status" value="1"/>
</dbReference>
<dbReference type="InterPro" id="IPR043502">
    <property type="entry name" value="DNA/RNA_pol_sf"/>
</dbReference>